<dbReference type="EMBL" id="JACEIK010001484">
    <property type="protein sequence ID" value="MCD7469778.1"/>
    <property type="molecule type" value="Genomic_DNA"/>
</dbReference>
<protein>
    <submittedName>
        <fullName evidence="1">Uncharacterized protein</fullName>
    </submittedName>
</protein>
<reference evidence="1 2" key="1">
    <citation type="journal article" date="2021" name="BMC Genomics">
        <title>Datura genome reveals duplications of psychoactive alkaloid biosynthetic genes and high mutation rate following tissue culture.</title>
        <authorList>
            <person name="Rajewski A."/>
            <person name="Carter-House D."/>
            <person name="Stajich J."/>
            <person name="Litt A."/>
        </authorList>
    </citation>
    <scope>NUCLEOTIDE SEQUENCE [LARGE SCALE GENOMIC DNA]</scope>
    <source>
        <strain evidence="1">AR-01</strain>
    </source>
</reference>
<proteinExistence type="predicted"/>
<name>A0ABS8TF13_DATST</name>
<accession>A0ABS8TF13</accession>
<dbReference type="Proteomes" id="UP000823775">
    <property type="component" value="Unassembled WGS sequence"/>
</dbReference>
<evidence type="ECO:0000313" key="2">
    <source>
        <dbReference type="Proteomes" id="UP000823775"/>
    </source>
</evidence>
<gene>
    <name evidence="1" type="ORF">HAX54_009023</name>
</gene>
<sequence>MVVTRIMVVVEESGHRSGKVVPDKPYSGTDGDHRVYIDLVFVLFVLARLLRANLVGSEAFFGWLAAGFAQSSEVLDVDHASPNLGCDRTQHELHDRFQRPKLRNVLGS</sequence>
<comment type="caution">
    <text evidence="1">The sequence shown here is derived from an EMBL/GenBank/DDBJ whole genome shotgun (WGS) entry which is preliminary data.</text>
</comment>
<keyword evidence="2" id="KW-1185">Reference proteome</keyword>
<organism evidence="1 2">
    <name type="scientific">Datura stramonium</name>
    <name type="common">Jimsonweed</name>
    <name type="synonym">Common thornapple</name>
    <dbReference type="NCBI Taxonomy" id="4076"/>
    <lineage>
        <taxon>Eukaryota</taxon>
        <taxon>Viridiplantae</taxon>
        <taxon>Streptophyta</taxon>
        <taxon>Embryophyta</taxon>
        <taxon>Tracheophyta</taxon>
        <taxon>Spermatophyta</taxon>
        <taxon>Magnoliopsida</taxon>
        <taxon>eudicotyledons</taxon>
        <taxon>Gunneridae</taxon>
        <taxon>Pentapetalae</taxon>
        <taxon>asterids</taxon>
        <taxon>lamiids</taxon>
        <taxon>Solanales</taxon>
        <taxon>Solanaceae</taxon>
        <taxon>Solanoideae</taxon>
        <taxon>Datureae</taxon>
        <taxon>Datura</taxon>
    </lineage>
</organism>
<evidence type="ECO:0000313" key="1">
    <source>
        <dbReference type="EMBL" id="MCD7469778.1"/>
    </source>
</evidence>